<dbReference type="PATRIC" id="fig|1360.114.peg.2049"/>
<sequence length="107" mass="12196">MNKINLNVFDEEVKLELFADTYFSNHSLAIEAIEEETGENYKTVSVNLPECSYLLEDNEFFFDENNDLFNIKDVMINAGIMAVTNKVGASGFCQYPVCKLLVDLPRK</sequence>
<dbReference type="EMBL" id="LKLU01000142">
    <property type="protein sequence ID" value="KSU17657.1"/>
    <property type="molecule type" value="Genomic_DNA"/>
</dbReference>
<dbReference type="InterPro" id="IPR025462">
    <property type="entry name" value="DUF4313"/>
</dbReference>
<proteinExistence type="predicted"/>
<organism evidence="1 2">
    <name type="scientific">Lactococcus lactis subsp. lactis</name>
    <name type="common">Streptococcus lactis</name>
    <dbReference type="NCBI Taxonomy" id="1360"/>
    <lineage>
        <taxon>Bacteria</taxon>
        <taxon>Bacillati</taxon>
        <taxon>Bacillota</taxon>
        <taxon>Bacilli</taxon>
        <taxon>Lactobacillales</taxon>
        <taxon>Streptococcaceae</taxon>
        <taxon>Lactococcus</taxon>
    </lineage>
</organism>
<dbReference type="Pfam" id="PF14190">
    <property type="entry name" value="DUF4313"/>
    <property type="match status" value="1"/>
</dbReference>
<comment type="caution">
    <text evidence="1">The sequence shown here is derived from an EMBL/GenBank/DDBJ whole genome shotgun (WGS) entry which is preliminary data.</text>
</comment>
<gene>
    <name evidence="1" type="ORF">M20_2598</name>
</gene>
<dbReference type="Proteomes" id="UP000053719">
    <property type="component" value="Unassembled WGS sequence"/>
</dbReference>
<evidence type="ECO:0000313" key="1">
    <source>
        <dbReference type="EMBL" id="KSU17657.1"/>
    </source>
</evidence>
<evidence type="ECO:0000313" key="2">
    <source>
        <dbReference type="Proteomes" id="UP000053719"/>
    </source>
</evidence>
<reference evidence="2" key="1">
    <citation type="submission" date="2015-10" db="EMBL/GenBank/DDBJ databases">
        <title>Draft Genome Sequences of 11 Lactococcus lactis subspecies cremoris strains.</title>
        <authorList>
            <person name="Wels M."/>
            <person name="Backus L."/>
            <person name="Boekhorst J."/>
            <person name="Dijkstra A."/>
            <person name="Beerthuizen M."/>
            <person name="Kelly W."/>
            <person name="Siezen R."/>
            <person name="Bachmann H."/>
            <person name="Van Hijum S."/>
        </authorList>
    </citation>
    <scope>NUCLEOTIDE SEQUENCE [LARGE SCALE GENOMIC DNA]</scope>
    <source>
        <strain evidence="2">M20</strain>
    </source>
</reference>
<dbReference type="RefSeq" id="WP_058212298.1">
    <property type="nucleotide sequence ID" value="NZ_LKLU01000142.1"/>
</dbReference>
<name>A0A0V8DWA6_LACLL</name>
<dbReference type="AlphaFoldDB" id="A0A0V8DWA6"/>
<accession>A0A0V8DWA6</accession>
<protein>
    <submittedName>
        <fullName evidence="1">Uncharacterized protein</fullName>
    </submittedName>
</protein>